<keyword evidence="4" id="KW-1185">Reference proteome</keyword>
<dbReference type="EMBL" id="BPLR01009426">
    <property type="protein sequence ID" value="GIY31834.1"/>
    <property type="molecule type" value="Genomic_DNA"/>
</dbReference>
<keyword evidence="1" id="KW-0479">Metal-binding</keyword>
<organism evidence="3 4">
    <name type="scientific">Caerostris extrusa</name>
    <name type="common">Bark spider</name>
    <name type="synonym">Caerostris bankana</name>
    <dbReference type="NCBI Taxonomy" id="172846"/>
    <lineage>
        <taxon>Eukaryota</taxon>
        <taxon>Metazoa</taxon>
        <taxon>Ecdysozoa</taxon>
        <taxon>Arthropoda</taxon>
        <taxon>Chelicerata</taxon>
        <taxon>Arachnida</taxon>
        <taxon>Araneae</taxon>
        <taxon>Araneomorphae</taxon>
        <taxon>Entelegynae</taxon>
        <taxon>Araneoidea</taxon>
        <taxon>Araneidae</taxon>
        <taxon>Caerostris</taxon>
    </lineage>
</organism>
<accession>A0AAV4SCX4</accession>
<dbReference type="PROSITE" id="PS00028">
    <property type="entry name" value="ZINC_FINGER_C2H2_1"/>
    <property type="match status" value="1"/>
</dbReference>
<dbReference type="SUPFAM" id="SSF57667">
    <property type="entry name" value="beta-beta-alpha zinc fingers"/>
    <property type="match status" value="1"/>
</dbReference>
<gene>
    <name evidence="3" type="ORF">CEXT_231801</name>
</gene>
<dbReference type="Proteomes" id="UP001054945">
    <property type="component" value="Unassembled WGS sequence"/>
</dbReference>
<dbReference type="InterPro" id="IPR013087">
    <property type="entry name" value="Znf_C2H2_type"/>
</dbReference>
<name>A0AAV4SCX4_CAEEX</name>
<sequence>MYSENGCKTFCCSRCTYSTPDTGHIQVHLAVHDFKEGTMFSVKHNDFGIKLFCCLKCTYATPHKGDLKVHIMTHINIRPYVCSVCQNLLKSKDISKKHSRLHLE</sequence>
<keyword evidence="1" id="KW-0863">Zinc-finger</keyword>
<dbReference type="InterPro" id="IPR036236">
    <property type="entry name" value="Znf_C2H2_sf"/>
</dbReference>
<evidence type="ECO:0000259" key="2">
    <source>
        <dbReference type="PROSITE" id="PS50157"/>
    </source>
</evidence>
<evidence type="ECO:0000313" key="3">
    <source>
        <dbReference type="EMBL" id="GIY31834.1"/>
    </source>
</evidence>
<dbReference type="SMART" id="SM00355">
    <property type="entry name" value="ZnF_C2H2"/>
    <property type="match status" value="3"/>
</dbReference>
<comment type="caution">
    <text evidence="3">The sequence shown here is derived from an EMBL/GenBank/DDBJ whole genome shotgun (WGS) entry which is preliminary data.</text>
</comment>
<proteinExistence type="predicted"/>
<keyword evidence="1" id="KW-0862">Zinc</keyword>
<protein>
    <recommendedName>
        <fullName evidence="2">C2H2-type domain-containing protein</fullName>
    </recommendedName>
</protein>
<dbReference type="PROSITE" id="PS50157">
    <property type="entry name" value="ZINC_FINGER_C2H2_2"/>
    <property type="match status" value="1"/>
</dbReference>
<feature type="domain" description="C2H2-type" evidence="2">
    <location>
        <begin position="52"/>
        <end position="79"/>
    </location>
</feature>
<dbReference type="AlphaFoldDB" id="A0AAV4SCX4"/>
<dbReference type="GO" id="GO:0008270">
    <property type="term" value="F:zinc ion binding"/>
    <property type="evidence" value="ECO:0007669"/>
    <property type="project" value="UniProtKB-KW"/>
</dbReference>
<reference evidence="3 4" key="1">
    <citation type="submission" date="2021-06" db="EMBL/GenBank/DDBJ databases">
        <title>Caerostris extrusa draft genome.</title>
        <authorList>
            <person name="Kono N."/>
            <person name="Arakawa K."/>
        </authorList>
    </citation>
    <scope>NUCLEOTIDE SEQUENCE [LARGE SCALE GENOMIC DNA]</scope>
</reference>
<evidence type="ECO:0000313" key="4">
    <source>
        <dbReference type="Proteomes" id="UP001054945"/>
    </source>
</evidence>
<evidence type="ECO:0000256" key="1">
    <source>
        <dbReference type="PROSITE-ProRule" id="PRU00042"/>
    </source>
</evidence>
<dbReference type="Gene3D" id="3.30.160.60">
    <property type="entry name" value="Classic Zinc Finger"/>
    <property type="match status" value="1"/>
</dbReference>